<name>A0AAX4PUW6_9CAUD</name>
<dbReference type="EMBL" id="PP582187">
    <property type="protein sequence ID" value="WZP35600.1"/>
    <property type="molecule type" value="Genomic_DNA"/>
</dbReference>
<evidence type="ECO:0000313" key="1">
    <source>
        <dbReference type="EMBL" id="WZP35600.1"/>
    </source>
</evidence>
<proteinExistence type="predicted"/>
<protein>
    <submittedName>
        <fullName evidence="1">Uncharacterized protein</fullName>
    </submittedName>
</protein>
<accession>A0AAX4PUW6</accession>
<evidence type="ECO:0000313" key="2">
    <source>
        <dbReference type="Proteomes" id="UP001432787"/>
    </source>
</evidence>
<reference evidence="1" key="1">
    <citation type="submission" date="2024-04" db="EMBL/GenBank/DDBJ databases">
        <authorList>
            <person name="Soro O."/>
            <person name="Kigen C."/>
            <person name="Nyerere A."/>
            <person name="Musila L."/>
        </authorList>
    </citation>
    <scope>NUCLEOTIDE SEQUENCE</scope>
</reference>
<organism evidence="1 2">
    <name type="scientific">Enterococcus phage vB_Efs6_KEN16</name>
    <dbReference type="NCBI Taxonomy" id="3138325"/>
    <lineage>
        <taxon>Viruses</taxon>
        <taxon>Duplodnaviria</taxon>
        <taxon>Heunggongvirae</taxon>
        <taxon>Uroviricota</taxon>
        <taxon>Caudoviricetes</taxon>
        <taxon>Herelleviridae</taxon>
        <taxon>Brockvirinae</taxon>
        <taxon>Kochikohdavirus</taxon>
    </lineage>
</organism>
<sequence length="120" mass="14262">MLIVYNIKRGGAVAINKRIKKLQYERIRKLEKRKRGEPSEFIFNGNYSLEEIELFLHFRKEGKNMLKTEEINNSECTGYLILDGDNLIVRVEKNRKTKEIYCYIYADSNDDDFTAKFKIN</sequence>
<dbReference type="Proteomes" id="UP001432787">
    <property type="component" value="Segment"/>
</dbReference>